<evidence type="ECO:0000256" key="1">
    <source>
        <dbReference type="ARBA" id="ARBA00004496"/>
    </source>
</evidence>
<dbReference type="SUPFAM" id="SSF54001">
    <property type="entry name" value="Cysteine proteinases"/>
    <property type="match status" value="1"/>
</dbReference>
<feature type="active site" evidence="6">
    <location>
        <position position="362"/>
    </location>
</feature>
<dbReference type="PANTHER" id="PTHR10363">
    <property type="entry name" value="BLEOMYCIN HYDROLASE"/>
    <property type="match status" value="1"/>
</dbReference>
<accession>A0A0F4L7G9</accession>
<dbReference type="GO" id="GO:0006508">
    <property type="term" value="P:proteolysis"/>
    <property type="evidence" value="ECO:0007669"/>
    <property type="project" value="UniProtKB-KW"/>
</dbReference>
<comment type="caution">
    <text evidence="7">The sequence shown here is derived from an EMBL/GenBank/DDBJ whole genome shotgun (WGS) entry which is preliminary data.</text>
</comment>
<dbReference type="GO" id="GO:0005737">
    <property type="term" value="C:cytoplasm"/>
    <property type="evidence" value="ECO:0007669"/>
    <property type="project" value="UniProtKB-SubCell"/>
</dbReference>
<dbReference type="GO" id="GO:0070005">
    <property type="term" value="F:cysteine-type aminopeptidase activity"/>
    <property type="evidence" value="ECO:0007669"/>
    <property type="project" value="InterPro"/>
</dbReference>
<dbReference type="RefSeq" id="WP_045928582.1">
    <property type="nucleotide sequence ID" value="NZ_JBHSZS010000026.1"/>
</dbReference>
<dbReference type="InterPro" id="IPR000169">
    <property type="entry name" value="Pept_cys_AS"/>
</dbReference>
<dbReference type="PROSITE" id="PS00139">
    <property type="entry name" value="THIOL_PROTEASE_CYS"/>
    <property type="match status" value="1"/>
</dbReference>
<evidence type="ECO:0000313" key="8">
    <source>
        <dbReference type="Proteomes" id="UP000033533"/>
    </source>
</evidence>
<name>A0A0F4L7G9_9LACO</name>
<dbReference type="GO" id="GO:0009636">
    <property type="term" value="P:response to toxic substance"/>
    <property type="evidence" value="ECO:0007669"/>
    <property type="project" value="TreeGrafter"/>
</dbReference>
<comment type="subcellular location">
    <subcellularLocation>
        <location evidence="1">Cytoplasm</location>
    </subcellularLocation>
</comment>
<gene>
    <name evidence="7" type="primary">pepE</name>
    <name evidence="7" type="ORF">JF76_16050</name>
</gene>
<dbReference type="InterPro" id="IPR004134">
    <property type="entry name" value="Peptidase_C1B"/>
</dbReference>
<evidence type="ECO:0000256" key="5">
    <source>
        <dbReference type="PIRNR" id="PIRNR005700"/>
    </source>
</evidence>
<dbReference type="STRING" id="1218493.JF76_16050"/>
<evidence type="ECO:0000256" key="2">
    <source>
        <dbReference type="ARBA" id="ARBA00022670"/>
    </source>
</evidence>
<dbReference type="CDD" id="cd00585">
    <property type="entry name" value="Peptidase_C1B"/>
    <property type="match status" value="1"/>
</dbReference>
<dbReference type="Proteomes" id="UP000033533">
    <property type="component" value="Unassembled WGS sequence"/>
</dbReference>
<dbReference type="HOGENOM" id="CLU_038600_0_1_9"/>
<dbReference type="MEROPS" id="C01.088"/>
<dbReference type="PATRIC" id="fig|1218493.3.peg.1679"/>
<dbReference type="OrthoDB" id="1111399at2"/>
<dbReference type="Gene3D" id="3.90.70.10">
    <property type="entry name" value="Cysteine proteinases"/>
    <property type="match status" value="1"/>
</dbReference>
<keyword evidence="4 5" id="KW-0788">Thiol protease</keyword>
<keyword evidence="5 7" id="KW-0031">Aminopeptidase</keyword>
<evidence type="ECO:0000256" key="3">
    <source>
        <dbReference type="ARBA" id="ARBA00022801"/>
    </source>
</evidence>
<dbReference type="AlphaFoldDB" id="A0A0F4L7G9"/>
<keyword evidence="2 5" id="KW-0645">Protease</keyword>
<dbReference type="PIRSF" id="PIRSF005700">
    <property type="entry name" value="PepC"/>
    <property type="match status" value="1"/>
</dbReference>
<dbReference type="Pfam" id="PF03051">
    <property type="entry name" value="Peptidase_C1_2"/>
    <property type="match status" value="1"/>
</dbReference>
<reference evidence="7 8" key="1">
    <citation type="submission" date="2014-12" db="EMBL/GenBank/DDBJ databases">
        <title>Comparative genomics of the lactic acid bacteria isolated from the honey bee gut.</title>
        <authorList>
            <person name="Ellegaard K.M."/>
            <person name="Tamarit D."/>
            <person name="Javelind E."/>
            <person name="Olofsson T."/>
            <person name="Andersson S.G."/>
            <person name="Vasquez A."/>
        </authorList>
    </citation>
    <scope>NUCLEOTIDE SEQUENCE [LARGE SCALE GENOMIC DNA]</scope>
    <source>
        <strain evidence="7 8">Biut2</strain>
    </source>
</reference>
<evidence type="ECO:0000256" key="4">
    <source>
        <dbReference type="ARBA" id="ARBA00022807"/>
    </source>
</evidence>
<keyword evidence="3 5" id="KW-0378">Hydrolase</keyword>
<dbReference type="InterPro" id="IPR038765">
    <property type="entry name" value="Papain-like_cys_pep_sf"/>
</dbReference>
<dbReference type="PANTHER" id="PTHR10363:SF2">
    <property type="entry name" value="BLEOMYCIN HYDROLASE"/>
    <property type="match status" value="1"/>
</dbReference>
<feature type="active site" evidence="6">
    <location>
        <position position="70"/>
    </location>
</feature>
<protein>
    <recommendedName>
        <fullName evidence="5">Aminopeptidase</fullName>
    </recommendedName>
</protein>
<comment type="similarity">
    <text evidence="5">Belongs to the peptidase C1 family.</text>
</comment>
<sequence>MAHKLTVQELEEFAKNFNEKPQNQVVARAAQKSGVFAASYNERVQGELTRVFSTELDTENVTNQRQSGRCWEFATLNILRHYFGKKYHCKNFTFSQSYNFFWDKVERANIFYDNILATADEPLDSRTVKAYLDSAGGDGGQFHMGAALIEKYGVVPSNAMPESFNTNNTAGLGKALGDKLKKDALVLRKLKQDGKDDEIEKARKKFLSQIYQITAIAVGEPPKKFDLEYRDDDKKYHLDKDLTPLEFLHKYMGDVDFNDYVVLSNAPDHEYDKLYGLPFEDNVEGSYRIKFLNVPMEYLETAAVNQLKDGEAVWFGNDVGEQSDRKKGYLDSDLYKLSDLFGVDLKMSKADRLRTGAGASTHAMAFVGVDEDGGHVRQWKVENSWGEKNGDKGFFVMNNDWFNDYVYEVVVHKKYLTPEQVAIAEGPITDLPAWDSLA</sequence>
<dbReference type="GO" id="GO:0043418">
    <property type="term" value="P:homocysteine catabolic process"/>
    <property type="evidence" value="ECO:0007669"/>
    <property type="project" value="TreeGrafter"/>
</dbReference>
<organism evidence="7 8">
    <name type="scientific">Lactobacillus kullabergensis</name>
    <dbReference type="NCBI Taxonomy" id="1218493"/>
    <lineage>
        <taxon>Bacteria</taxon>
        <taxon>Bacillati</taxon>
        <taxon>Bacillota</taxon>
        <taxon>Bacilli</taxon>
        <taxon>Lactobacillales</taxon>
        <taxon>Lactobacillaceae</taxon>
        <taxon>Lactobacillus</taxon>
    </lineage>
</organism>
<dbReference type="EMBL" id="JXBY01000025">
    <property type="protein sequence ID" value="KJY54580.1"/>
    <property type="molecule type" value="Genomic_DNA"/>
</dbReference>
<feature type="active site" evidence="6">
    <location>
        <position position="383"/>
    </location>
</feature>
<evidence type="ECO:0000313" key="7">
    <source>
        <dbReference type="EMBL" id="KJY54580.1"/>
    </source>
</evidence>
<evidence type="ECO:0000256" key="6">
    <source>
        <dbReference type="PIRSR" id="PIRSR005700-1"/>
    </source>
</evidence>
<proteinExistence type="inferred from homology"/>